<dbReference type="RefSeq" id="WP_306885767.1">
    <property type="nucleotide sequence ID" value="NZ_JAUSUL010000002.1"/>
</dbReference>
<dbReference type="Proteomes" id="UP001229244">
    <property type="component" value="Unassembled WGS sequence"/>
</dbReference>
<dbReference type="InterPro" id="IPR011473">
    <property type="entry name" value="DUF1579"/>
</dbReference>
<sequence length="155" mass="17515">MNFERLAEHKWLTQLVGDWEVTTTMPNAEPMPPGTETVRSVGDFWVLAEGRGSMPDGSPAMTCLTLGYDPRMRHFVGTWLGSMLPHLFVYQGTLDAAANRLVLDCQGPDFSDPTRAASYREVVTIVDDTRRTFVSYLESPEGDWVEIMHADYRRV</sequence>
<keyword evidence="2" id="KW-1185">Reference proteome</keyword>
<organism evidence="1 2">
    <name type="scientific">Amorphus orientalis</name>
    <dbReference type="NCBI Taxonomy" id="649198"/>
    <lineage>
        <taxon>Bacteria</taxon>
        <taxon>Pseudomonadati</taxon>
        <taxon>Pseudomonadota</taxon>
        <taxon>Alphaproteobacteria</taxon>
        <taxon>Hyphomicrobiales</taxon>
        <taxon>Amorphaceae</taxon>
        <taxon>Amorphus</taxon>
    </lineage>
</organism>
<evidence type="ECO:0008006" key="3">
    <source>
        <dbReference type="Google" id="ProtNLM"/>
    </source>
</evidence>
<name>A0AAE3VQE4_9HYPH</name>
<accession>A0AAE3VQE4</accession>
<gene>
    <name evidence="1" type="ORF">J2S73_002397</name>
</gene>
<proteinExistence type="predicted"/>
<dbReference type="EMBL" id="JAUSUL010000002">
    <property type="protein sequence ID" value="MDQ0315940.1"/>
    <property type="molecule type" value="Genomic_DNA"/>
</dbReference>
<protein>
    <recommendedName>
        <fullName evidence="3">DUF1579 domain-containing protein</fullName>
    </recommendedName>
</protein>
<dbReference type="Pfam" id="PF07617">
    <property type="entry name" value="DUF1579"/>
    <property type="match status" value="1"/>
</dbReference>
<reference evidence="1" key="1">
    <citation type="submission" date="2023-07" db="EMBL/GenBank/DDBJ databases">
        <title>Genomic Encyclopedia of Type Strains, Phase IV (KMG-IV): sequencing the most valuable type-strain genomes for metagenomic binning, comparative biology and taxonomic classification.</title>
        <authorList>
            <person name="Goeker M."/>
        </authorList>
    </citation>
    <scope>NUCLEOTIDE SEQUENCE</scope>
    <source>
        <strain evidence="1">DSM 21202</strain>
    </source>
</reference>
<evidence type="ECO:0000313" key="2">
    <source>
        <dbReference type="Proteomes" id="UP001229244"/>
    </source>
</evidence>
<dbReference type="AlphaFoldDB" id="A0AAE3VQE4"/>
<comment type="caution">
    <text evidence="1">The sequence shown here is derived from an EMBL/GenBank/DDBJ whole genome shotgun (WGS) entry which is preliminary data.</text>
</comment>
<evidence type="ECO:0000313" key="1">
    <source>
        <dbReference type="EMBL" id="MDQ0315940.1"/>
    </source>
</evidence>